<dbReference type="PANTHER" id="PTHR12558:SF42">
    <property type="entry name" value="ANAPHASE-PROMOTING COMPLEX SUBUNIT 7"/>
    <property type="match status" value="1"/>
</dbReference>
<dbReference type="Gene3D" id="1.25.40.10">
    <property type="entry name" value="Tetratricopeptide repeat domain"/>
    <property type="match status" value="2"/>
</dbReference>
<protein>
    <submittedName>
        <fullName evidence="1">Tetratricopeptide (TPR) repeat protein</fullName>
    </submittedName>
</protein>
<organism evidence="1 2">
    <name type="scientific">Sphingobium lignivorans</name>
    <dbReference type="NCBI Taxonomy" id="2735886"/>
    <lineage>
        <taxon>Bacteria</taxon>
        <taxon>Pseudomonadati</taxon>
        <taxon>Pseudomonadota</taxon>
        <taxon>Alphaproteobacteria</taxon>
        <taxon>Sphingomonadales</taxon>
        <taxon>Sphingomonadaceae</taxon>
        <taxon>Sphingobium</taxon>
    </lineage>
</organism>
<evidence type="ECO:0000313" key="1">
    <source>
        <dbReference type="EMBL" id="MBB5987452.1"/>
    </source>
</evidence>
<dbReference type="SMART" id="SM00028">
    <property type="entry name" value="TPR"/>
    <property type="match status" value="5"/>
</dbReference>
<dbReference type="Pfam" id="PF13432">
    <property type="entry name" value="TPR_16"/>
    <property type="match status" value="2"/>
</dbReference>
<evidence type="ECO:0000313" key="2">
    <source>
        <dbReference type="Proteomes" id="UP001138540"/>
    </source>
</evidence>
<comment type="caution">
    <text evidence="1">The sequence shown here is derived from an EMBL/GenBank/DDBJ whole genome shotgun (WGS) entry which is preliminary data.</text>
</comment>
<keyword evidence="2" id="KW-1185">Reference proteome</keyword>
<dbReference type="PANTHER" id="PTHR12558">
    <property type="entry name" value="CELL DIVISION CYCLE 16,23,27"/>
    <property type="match status" value="1"/>
</dbReference>
<reference evidence="1 2" key="1">
    <citation type="submission" date="2020-08" db="EMBL/GenBank/DDBJ databases">
        <title>Exploring microbial biodiversity for novel pathways involved in the catabolism of aromatic compounds derived from lignin.</title>
        <authorList>
            <person name="Elkins J."/>
        </authorList>
    </citation>
    <scope>NUCLEOTIDE SEQUENCE [LARGE SCALE GENOMIC DNA]</scope>
    <source>
        <strain evidence="1 2">B1D3A</strain>
    </source>
</reference>
<dbReference type="InterPro" id="IPR019734">
    <property type="entry name" value="TPR_rpt"/>
</dbReference>
<proteinExistence type="predicted"/>
<dbReference type="Proteomes" id="UP001138540">
    <property type="component" value="Unassembled WGS sequence"/>
</dbReference>
<sequence>MNDLAQPVSFRDDSPVLSQAPRRRRVPLLLLFAAAALPATLGLTACKSPSQKAAELAQQADAYAQGGNLVAARDAISQAIALREDEASYHQLAGSIAMALGEPVRAYRAFQRALEFDATNRIALAYVANLGVQVGQVAEAEDAADRLLTLEPDALPALQVKGMIALSRNKFEDARGFADRILAVNPRDSAGAVIKARSLAKEGKAEEGLALIDSALASGAESMPLLVNKLNMYRYLGQPEPMVPLAERLVDMSKGAPRFRLDQINLLYKLGRKDEARQASLALLAAGSRDLDDYRTLQRIWWQYDDTPLPDAAARDASRWKEPGAVVQTARYLFLKGDLAAADGLVRTAPRKAQPLLASLKARMFAAAGRREEAQRQVDELLAKDGQDVDALMLKAQFAQTAKDMDAAVEAAQLAQTNDPLNPETYVVLANVYRAQDLDWRAKQVFEDGFRALPQNFYLAEKYTQYLHQLGDRGRAMSVARTLARAMPSSEHAWRFFAAECQASGSAGCMQAAQAGLEKARTAILVDDPPGTPPDRGLFGRI</sequence>
<gene>
    <name evidence="1" type="ORF">HNP60_003426</name>
</gene>
<dbReference type="EMBL" id="JACHKA010000001">
    <property type="protein sequence ID" value="MBB5987452.1"/>
    <property type="molecule type" value="Genomic_DNA"/>
</dbReference>
<accession>A0ABR6NJI4</accession>
<dbReference type="SUPFAM" id="SSF48452">
    <property type="entry name" value="TPR-like"/>
    <property type="match status" value="3"/>
</dbReference>
<dbReference type="RefSeq" id="WP_184155993.1">
    <property type="nucleotide sequence ID" value="NZ_JACHKA010000001.1"/>
</dbReference>
<dbReference type="InterPro" id="IPR011990">
    <property type="entry name" value="TPR-like_helical_dom_sf"/>
</dbReference>
<name>A0ABR6NJI4_9SPHN</name>